<dbReference type="InterPro" id="IPR038595">
    <property type="entry name" value="LOR_sf"/>
</dbReference>
<evidence type="ECO:0000313" key="3">
    <source>
        <dbReference type="Proteomes" id="UP001632038"/>
    </source>
</evidence>
<dbReference type="PANTHER" id="PTHR31087">
    <property type="match status" value="1"/>
</dbReference>
<keyword evidence="3" id="KW-1185">Reference proteome</keyword>
<sequence>MDQNSSIPSDETQYPGDYPIPFDLFVSKKYEGVGAKGFLRFTDPVGNLVYSVKKSGADDPHRIKLLLDSSANTLFSIRRLSKGSWRGFRGNVEEQNLIFTVNKTIDEYKRTEFKILLSGEEHNDDSKTELRMIGSPFKRSCTIYKDNSIVAETSLMYKLGMGKAFVPRSRFRVTIFPGSVDPSLVVSLIVVYFDGRKLWI</sequence>
<gene>
    <name evidence="2" type="ORF">CASFOL_039617</name>
</gene>
<accession>A0ABD3BFY8</accession>
<evidence type="ECO:0000313" key="2">
    <source>
        <dbReference type="EMBL" id="KAL3616227.1"/>
    </source>
</evidence>
<evidence type="ECO:0000256" key="1">
    <source>
        <dbReference type="ARBA" id="ARBA00005437"/>
    </source>
</evidence>
<reference evidence="3" key="1">
    <citation type="journal article" date="2024" name="IScience">
        <title>Strigolactones Initiate the Formation of Haustorium-like Structures in Castilleja.</title>
        <authorList>
            <person name="Buerger M."/>
            <person name="Peterson D."/>
            <person name="Chory J."/>
        </authorList>
    </citation>
    <scope>NUCLEOTIDE SEQUENCE [LARGE SCALE GENOMIC DNA]</scope>
</reference>
<protein>
    <submittedName>
        <fullName evidence="2">Uncharacterized protein</fullName>
    </submittedName>
</protein>
<dbReference type="Gene3D" id="2.40.160.200">
    <property type="entry name" value="LURP1-related"/>
    <property type="match status" value="1"/>
</dbReference>
<organism evidence="2 3">
    <name type="scientific">Castilleja foliolosa</name>
    <dbReference type="NCBI Taxonomy" id="1961234"/>
    <lineage>
        <taxon>Eukaryota</taxon>
        <taxon>Viridiplantae</taxon>
        <taxon>Streptophyta</taxon>
        <taxon>Embryophyta</taxon>
        <taxon>Tracheophyta</taxon>
        <taxon>Spermatophyta</taxon>
        <taxon>Magnoliopsida</taxon>
        <taxon>eudicotyledons</taxon>
        <taxon>Gunneridae</taxon>
        <taxon>Pentapetalae</taxon>
        <taxon>asterids</taxon>
        <taxon>lamiids</taxon>
        <taxon>Lamiales</taxon>
        <taxon>Orobanchaceae</taxon>
        <taxon>Pedicularideae</taxon>
        <taxon>Castillejinae</taxon>
        <taxon>Castilleja</taxon>
    </lineage>
</organism>
<dbReference type="Pfam" id="PF04525">
    <property type="entry name" value="LOR"/>
    <property type="match status" value="1"/>
</dbReference>
<name>A0ABD3BFY8_9LAMI</name>
<dbReference type="Proteomes" id="UP001632038">
    <property type="component" value="Unassembled WGS sequence"/>
</dbReference>
<dbReference type="EMBL" id="JAVIJP010000092">
    <property type="protein sequence ID" value="KAL3616227.1"/>
    <property type="molecule type" value="Genomic_DNA"/>
</dbReference>
<dbReference type="InterPro" id="IPR025659">
    <property type="entry name" value="Tubby-like_C"/>
</dbReference>
<comment type="caution">
    <text evidence="2">The sequence shown here is derived from an EMBL/GenBank/DDBJ whole genome shotgun (WGS) entry which is preliminary data.</text>
</comment>
<comment type="similarity">
    <text evidence="1">Belongs to the LOR family.</text>
</comment>
<dbReference type="InterPro" id="IPR007612">
    <property type="entry name" value="LOR"/>
</dbReference>
<dbReference type="AlphaFoldDB" id="A0ABD3BFY8"/>
<dbReference type="PANTHER" id="PTHR31087:SF85">
    <property type="entry name" value="PROTEIN LURP-ONE-RELATED 7"/>
    <property type="match status" value="1"/>
</dbReference>
<proteinExistence type="inferred from homology"/>
<dbReference type="SUPFAM" id="SSF54518">
    <property type="entry name" value="Tubby C-terminal domain-like"/>
    <property type="match status" value="1"/>
</dbReference>